<keyword evidence="8" id="KW-0325">Glycoprotein</keyword>
<dbReference type="PANTHER" id="PTHR12560:SF11">
    <property type="entry name" value="CERAMIDE SYNTHASE LAC1-RELATED"/>
    <property type="match status" value="1"/>
</dbReference>
<name>A0A060T2S4_BLAAD</name>
<feature type="transmembrane region" description="Helical" evidence="11">
    <location>
        <begin position="258"/>
        <end position="273"/>
    </location>
</feature>
<keyword evidence="6 11" id="KW-1133">Transmembrane helix</keyword>
<evidence type="ECO:0000256" key="9">
    <source>
        <dbReference type="PROSITE-ProRule" id="PRU00205"/>
    </source>
</evidence>
<dbReference type="SMART" id="SM00724">
    <property type="entry name" value="TLC"/>
    <property type="match status" value="1"/>
</dbReference>
<reference evidence="13" key="2">
    <citation type="submission" date="2014-06" db="EMBL/GenBank/DDBJ databases">
        <title>The complete genome of Blastobotrys (Arxula) adeninivorans LS3 - a yeast of biotechnological interest.</title>
        <authorList>
            <person name="Kunze G."/>
            <person name="Gaillardin C."/>
            <person name="Czernicka M."/>
            <person name="Durrens P."/>
            <person name="Martin T."/>
            <person name="Boer E."/>
            <person name="Gabaldon T."/>
            <person name="Cruz J."/>
            <person name="Talla E."/>
            <person name="Marck C."/>
            <person name="Goffeau A."/>
            <person name="Barbe V."/>
            <person name="Baret P."/>
            <person name="Baronian K."/>
            <person name="Beier S."/>
            <person name="Bleykasten C."/>
            <person name="Bode R."/>
            <person name="Casaregola S."/>
            <person name="Despons L."/>
            <person name="Fairhead C."/>
            <person name="Giersberg M."/>
            <person name="Gierski P."/>
            <person name="Hahnel U."/>
            <person name="Hartmann A."/>
            <person name="Jankowska D."/>
            <person name="Jubin C."/>
            <person name="Jung P."/>
            <person name="Lafontaine I."/>
            <person name="Leh-Louis V."/>
            <person name="Lemaire M."/>
            <person name="Marcet-Houben M."/>
            <person name="Mascher M."/>
            <person name="Morel G."/>
            <person name="Richard G.-F."/>
            <person name="Riechen J."/>
            <person name="Sacerdot C."/>
            <person name="Sarkar A."/>
            <person name="Savel G."/>
            <person name="Schacherer J."/>
            <person name="Sherman D."/>
            <person name="Straub M.-L."/>
            <person name="Stein N."/>
            <person name="Thierry A."/>
            <person name="Trautwein-Schult A."/>
            <person name="Westhof E."/>
            <person name="Worch S."/>
            <person name="Dujon B."/>
            <person name="Souciet J.-L."/>
            <person name="Wincker P."/>
            <person name="Scholz U."/>
            <person name="Neuveglise N."/>
        </authorList>
    </citation>
    <scope>NUCLEOTIDE SEQUENCE</scope>
    <source>
        <strain evidence="13">LS3</strain>
    </source>
</reference>
<evidence type="ECO:0000256" key="10">
    <source>
        <dbReference type="SAM" id="MobiDB-lite"/>
    </source>
</evidence>
<dbReference type="PANTHER" id="PTHR12560">
    <property type="entry name" value="LONGEVITY ASSURANCE FACTOR 1 LAG1"/>
    <property type="match status" value="1"/>
</dbReference>
<dbReference type="PROSITE" id="PS50922">
    <property type="entry name" value="TLC"/>
    <property type="match status" value="1"/>
</dbReference>
<evidence type="ECO:0000256" key="1">
    <source>
        <dbReference type="ARBA" id="ARBA00004477"/>
    </source>
</evidence>
<organism evidence="13">
    <name type="scientific">Blastobotrys adeninivorans</name>
    <name type="common">Yeast</name>
    <name type="synonym">Arxula adeninivorans</name>
    <dbReference type="NCBI Taxonomy" id="409370"/>
    <lineage>
        <taxon>Eukaryota</taxon>
        <taxon>Fungi</taxon>
        <taxon>Dikarya</taxon>
        <taxon>Ascomycota</taxon>
        <taxon>Saccharomycotina</taxon>
        <taxon>Dipodascomycetes</taxon>
        <taxon>Dipodascales</taxon>
        <taxon>Trichomonascaceae</taxon>
        <taxon>Blastobotrys</taxon>
    </lineage>
</organism>
<reference evidence="13" key="1">
    <citation type="submission" date="2014-02" db="EMBL/GenBank/DDBJ databases">
        <authorList>
            <person name="Genoscope - CEA"/>
        </authorList>
    </citation>
    <scope>NUCLEOTIDE SEQUENCE</scope>
    <source>
        <strain evidence="13">LS3</strain>
    </source>
</reference>
<feature type="transmembrane region" description="Helical" evidence="11">
    <location>
        <begin position="82"/>
        <end position="104"/>
    </location>
</feature>
<feature type="transmembrane region" description="Helical" evidence="11">
    <location>
        <begin position="303"/>
        <end position="323"/>
    </location>
</feature>
<evidence type="ECO:0000256" key="8">
    <source>
        <dbReference type="ARBA" id="ARBA00023180"/>
    </source>
</evidence>
<evidence type="ECO:0000256" key="7">
    <source>
        <dbReference type="ARBA" id="ARBA00023136"/>
    </source>
</evidence>
<evidence type="ECO:0000256" key="11">
    <source>
        <dbReference type="SAM" id="Phobius"/>
    </source>
</evidence>
<evidence type="ECO:0000259" key="12">
    <source>
        <dbReference type="PROSITE" id="PS50922"/>
    </source>
</evidence>
<sequence>MSTGVDARDRRHSVGNIAVGDTASPGLATLPVGKDQAKASRSRQRALSGSYRTVTGPDGRQTRVATPKASGIRRLWYSYRELTYNNTWITPLVLMLGVLAAFGLSADKSEKNPLHKFICLSYRIEGSDPVMYGKGKKDFAFVAFYMIFFTFVREFCMQMVLRPIAYKCGITKKGKVSRFMEQTYSMLYYGLSGPFGLYIMYYTPIWYFDTPAFYENYPHKSHEALFKIFYLGQAAFWGQQSVVLMLQLEKPRKDFKELVFHHIVTIALIFLSYRFHFTWMGLAVYVTMDISDFFLATSKTLNYLDSAITGPFFIMFMGVWIYLRHYLNLRILYSILTEFATVGPYELDWTTQQYKCWISQIITFFLLFALQLVNSYWLFLILRIAYRYIFHSIQKDERSDDEDDEDEPTSPIDTPVEDPKKK</sequence>
<dbReference type="GO" id="GO:0050291">
    <property type="term" value="F:sphingosine N-acyltransferase activity"/>
    <property type="evidence" value="ECO:0007669"/>
    <property type="project" value="InterPro"/>
</dbReference>
<accession>A0A060T2S4</accession>
<comment type="subcellular location">
    <subcellularLocation>
        <location evidence="1">Endoplasmic reticulum membrane</location>
        <topology evidence="1">Multi-pass membrane protein</topology>
    </subcellularLocation>
</comment>
<keyword evidence="3" id="KW-0808">Transferase</keyword>
<dbReference type="InterPro" id="IPR016439">
    <property type="entry name" value="Lag1/Lac1-like"/>
</dbReference>
<evidence type="ECO:0000256" key="6">
    <source>
        <dbReference type="ARBA" id="ARBA00022989"/>
    </source>
</evidence>
<keyword evidence="4 9" id="KW-0812">Transmembrane</keyword>
<comment type="similarity">
    <text evidence="2">Belongs to the sphingosine N-acyltransferase family.</text>
</comment>
<feature type="region of interest" description="Disordered" evidence="10">
    <location>
        <begin position="395"/>
        <end position="422"/>
    </location>
</feature>
<dbReference type="PhylomeDB" id="A0A060T2S4"/>
<evidence type="ECO:0000256" key="5">
    <source>
        <dbReference type="ARBA" id="ARBA00022824"/>
    </source>
</evidence>
<protein>
    <submittedName>
        <fullName evidence="13">ARAD1C35134p</fullName>
    </submittedName>
</protein>
<evidence type="ECO:0000256" key="2">
    <source>
        <dbReference type="ARBA" id="ARBA00009808"/>
    </source>
</evidence>
<dbReference type="GO" id="GO:0005789">
    <property type="term" value="C:endoplasmic reticulum membrane"/>
    <property type="evidence" value="ECO:0007669"/>
    <property type="project" value="UniProtKB-SubCell"/>
</dbReference>
<feature type="transmembrane region" description="Helical" evidence="11">
    <location>
        <begin position="186"/>
        <end position="208"/>
    </location>
</feature>
<feature type="region of interest" description="Disordered" evidence="10">
    <location>
        <begin position="1"/>
        <end position="20"/>
    </location>
</feature>
<keyword evidence="7 9" id="KW-0472">Membrane</keyword>
<evidence type="ECO:0000313" key="13">
    <source>
        <dbReference type="EMBL" id="CDP35420.1"/>
    </source>
</evidence>
<dbReference type="Pfam" id="PF03798">
    <property type="entry name" value="TRAM_LAG1_CLN8"/>
    <property type="match status" value="1"/>
</dbReference>
<feature type="domain" description="TLC" evidence="12">
    <location>
        <begin position="174"/>
        <end position="390"/>
    </location>
</feature>
<feature type="region of interest" description="Disordered" evidence="10">
    <location>
        <begin position="29"/>
        <end position="64"/>
    </location>
</feature>
<evidence type="ECO:0000256" key="4">
    <source>
        <dbReference type="ARBA" id="ARBA00022692"/>
    </source>
</evidence>
<keyword evidence="5" id="KW-0256">Endoplasmic reticulum</keyword>
<dbReference type="GO" id="GO:0046513">
    <property type="term" value="P:ceramide biosynthetic process"/>
    <property type="evidence" value="ECO:0007669"/>
    <property type="project" value="InterPro"/>
</dbReference>
<feature type="transmembrane region" description="Helical" evidence="11">
    <location>
        <begin position="228"/>
        <end position="246"/>
    </location>
</feature>
<dbReference type="InterPro" id="IPR006634">
    <property type="entry name" value="TLC-dom"/>
</dbReference>
<dbReference type="EMBL" id="HG937693">
    <property type="protein sequence ID" value="CDP35420.1"/>
    <property type="molecule type" value="Genomic_DNA"/>
</dbReference>
<evidence type="ECO:0000256" key="3">
    <source>
        <dbReference type="ARBA" id="ARBA00022679"/>
    </source>
</evidence>
<proteinExistence type="inferred from homology"/>
<feature type="compositionally biased region" description="Acidic residues" evidence="10">
    <location>
        <begin position="399"/>
        <end position="408"/>
    </location>
</feature>
<gene>
    <name evidence="13" type="ORF">GNLVRS02_ARAD1C35134g</name>
</gene>
<feature type="transmembrane region" description="Helical" evidence="11">
    <location>
        <begin position="139"/>
        <end position="165"/>
    </location>
</feature>
<feature type="transmembrane region" description="Helical" evidence="11">
    <location>
        <begin position="357"/>
        <end position="382"/>
    </location>
</feature>
<dbReference type="AlphaFoldDB" id="A0A060T2S4"/>